<dbReference type="PROSITE" id="PS51707">
    <property type="entry name" value="CYTH"/>
    <property type="match status" value="1"/>
</dbReference>
<dbReference type="OrthoDB" id="9805588at2"/>
<dbReference type="SUPFAM" id="SSF55154">
    <property type="entry name" value="CYTH-like phosphatases"/>
    <property type="match status" value="1"/>
</dbReference>
<accession>A0A2S7T9L5</accession>
<evidence type="ECO:0000259" key="1">
    <source>
        <dbReference type="PROSITE" id="PS51707"/>
    </source>
</evidence>
<dbReference type="Proteomes" id="UP000239366">
    <property type="component" value="Unassembled WGS sequence"/>
</dbReference>
<name>A0A2S7T9L5_9FLAO</name>
<dbReference type="InterPro" id="IPR023577">
    <property type="entry name" value="CYTH_domain"/>
</dbReference>
<dbReference type="RefSeq" id="WP_105002008.1">
    <property type="nucleotide sequence ID" value="NZ_MQVX01000001.1"/>
</dbReference>
<reference evidence="3" key="1">
    <citation type="submission" date="2016-11" db="EMBL/GenBank/DDBJ databases">
        <title>Trade-off between light-utilization and light-protection in marine flavobacteria.</title>
        <authorList>
            <person name="Kumagai Y."/>
            <person name="Yoshizawa S."/>
            <person name="Kogure K."/>
        </authorList>
    </citation>
    <scope>NUCLEOTIDE SEQUENCE [LARGE SCALE GENOMIC DNA]</scope>
    <source>
        <strain evidence="3">SG-18</strain>
    </source>
</reference>
<dbReference type="PIRSF" id="PIRSF016487">
    <property type="entry name" value="CYTH_UCP016487"/>
    <property type="match status" value="1"/>
</dbReference>
<organism evidence="2 3">
    <name type="scientific">Aureicoccus marinus</name>
    <dbReference type="NCBI Taxonomy" id="754435"/>
    <lineage>
        <taxon>Bacteria</taxon>
        <taxon>Pseudomonadati</taxon>
        <taxon>Bacteroidota</taxon>
        <taxon>Flavobacteriia</taxon>
        <taxon>Flavobacteriales</taxon>
        <taxon>Flavobacteriaceae</taxon>
        <taxon>Aureicoccus</taxon>
    </lineage>
</organism>
<keyword evidence="3" id="KW-1185">Reference proteome</keyword>
<dbReference type="Gene3D" id="2.40.320.10">
    <property type="entry name" value="Hypothetical Protein Pfu-838710-001"/>
    <property type="match status" value="1"/>
</dbReference>
<dbReference type="PANTHER" id="PTHR40114:SF1">
    <property type="entry name" value="SLR0698 PROTEIN"/>
    <property type="match status" value="1"/>
</dbReference>
<dbReference type="InterPro" id="IPR012042">
    <property type="entry name" value="NeuTTM/CthTTM-like"/>
</dbReference>
<comment type="caution">
    <text evidence="2">The sequence shown here is derived from an EMBL/GenBank/DDBJ whole genome shotgun (WGS) entry which is preliminary data.</text>
</comment>
<evidence type="ECO:0000313" key="3">
    <source>
        <dbReference type="Proteomes" id="UP000239366"/>
    </source>
</evidence>
<dbReference type="CDD" id="cd07891">
    <property type="entry name" value="CYTH-like_CthTTM-like_1"/>
    <property type="match status" value="1"/>
</dbReference>
<gene>
    <name evidence="2" type="ORF">BST99_11935</name>
</gene>
<dbReference type="PANTHER" id="PTHR40114">
    <property type="entry name" value="SLR0698 PROTEIN"/>
    <property type="match status" value="1"/>
</dbReference>
<evidence type="ECO:0000313" key="2">
    <source>
        <dbReference type="EMBL" id="PQJ16334.1"/>
    </source>
</evidence>
<dbReference type="EMBL" id="MQVX01000001">
    <property type="protein sequence ID" value="PQJ16334.1"/>
    <property type="molecule type" value="Genomic_DNA"/>
</dbReference>
<dbReference type="Pfam" id="PF01928">
    <property type="entry name" value="CYTH"/>
    <property type="match status" value="1"/>
</dbReference>
<protein>
    <submittedName>
        <fullName evidence="2">Adenylate cyclase</fullName>
    </submittedName>
</protein>
<dbReference type="InterPro" id="IPR033469">
    <property type="entry name" value="CYTH-like_dom_sf"/>
</dbReference>
<feature type="domain" description="CYTH" evidence="1">
    <location>
        <begin position="3"/>
        <end position="151"/>
    </location>
</feature>
<dbReference type="AlphaFoldDB" id="A0A2S7T9L5"/>
<dbReference type="SMART" id="SM01118">
    <property type="entry name" value="CYTH"/>
    <property type="match status" value="1"/>
</dbReference>
<proteinExistence type="predicted"/>
<sequence>MEFTEIERKFLVLSNQFKENAHEHYRIVQGFLNSDPARVVRIRLSGKEAWITVKGIGDSSGLSRFEWEKELDIREAEALLELCEPGRIEKTRYLVQFGATLFEVDEFYGENTGLVIAEAELESSDQRIDIPGWLGEEVTGQKAYYNSQLSQNPYSNWKKDQAP</sequence>